<reference evidence="1" key="1">
    <citation type="submission" date="2023-01" db="EMBL/GenBank/DDBJ databases">
        <title>Whole-genome sequence of Pseudomonas putida NBRC 14671.</title>
        <authorList>
            <person name="Morohoshi T."/>
            <person name="Someya N."/>
        </authorList>
    </citation>
    <scope>NUCLEOTIDE SEQUENCE</scope>
    <source>
        <strain evidence="1">NBRC 14671</strain>
    </source>
</reference>
<dbReference type="AlphaFoldDB" id="A0AA37RDY0"/>
<name>A0AA37RDY0_PSEPU</name>
<comment type="caution">
    <text evidence="1">The sequence shown here is derived from an EMBL/GenBank/DDBJ whole genome shotgun (WGS) entry which is preliminary data.</text>
</comment>
<sequence>MIQMHMGDDQGPNALHVKTERRSFCTVRCLGALFETTVDQQTGEWVEVQLVARPGNAAGPTVMGKAGIFHAAHTHLKRK</sequence>
<proteinExistence type="predicted"/>
<evidence type="ECO:0000313" key="1">
    <source>
        <dbReference type="EMBL" id="GLO33876.1"/>
    </source>
</evidence>
<dbReference type="EMBL" id="BSKJ01000001">
    <property type="protein sequence ID" value="GLO33876.1"/>
    <property type="molecule type" value="Genomic_DNA"/>
</dbReference>
<dbReference type="Proteomes" id="UP001161257">
    <property type="component" value="Unassembled WGS sequence"/>
</dbReference>
<protein>
    <submittedName>
        <fullName evidence="1">Uncharacterized protein</fullName>
    </submittedName>
</protein>
<accession>A0AA37RDY0</accession>
<gene>
    <name evidence="1" type="ORF">PPUN14671_07090</name>
</gene>
<evidence type="ECO:0000313" key="2">
    <source>
        <dbReference type="Proteomes" id="UP001161257"/>
    </source>
</evidence>
<organism evidence="1 2">
    <name type="scientific">Pseudomonas putida</name>
    <name type="common">Arthrobacter siderocapsulatus</name>
    <dbReference type="NCBI Taxonomy" id="303"/>
    <lineage>
        <taxon>Bacteria</taxon>
        <taxon>Pseudomonadati</taxon>
        <taxon>Pseudomonadota</taxon>
        <taxon>Gammaproteobacteria</taxon>
        <taxon>Pseudomonadales</taxon>
        <taxon>Pseudomonadaceae</taxon>
        <taxon>Pseudomonas</taxon>
    </lineage>
</organism>